<dbReference type="STRING" id="691883.A0A058ZCY0"/>
<feature type="compositionally biased region" description="Low complexity" evidence="8">
    <location>
        <begin position="467"/>
        <end position="489"/>
    </location>
</feature>
<dbReference type="GeneID" id="20525931"/>
<dbReference type="AlphaFoldDB" id="A0A058ZCY0"/>
<evidence type="ECO:0000256" key="2">
    <source>
        <dbReference type="ARBA" id="ARBA00004584"/>
    </source>
</evidence>
<keyword evidence="7" id="KW-0137">Centromere</keyword>
<evidence type="ECO:0000256" key="4">
    <source>
        <dbReference type="ARBA" id="ARBA00022454"/>
    </source>
</evidence>
<dbReference type="InterPro" id="IPR020993">
    <property type="entry name" value="Centromere_CenpK"/>
</dbReference>
<reference evidence="9" key="1">
    <citation type="submission" date="2013-04" db="EMBL/GenBank/DDBJ databases">
        <title>The Genome Sequence of Fonticula alba ATCC 38817.</title>
        <authorList>
            <consortium name="The Broad Institute Genomics Platform"/>
            <person name="Russ C."/>
            <person name="Cuomo C."/>
            <person name="Burger G."/>
            <person name="Gray M.W."/>
            <person name="Holland P.W.H."/>
            <person name="King N."/>
            <person name="Lang F.B.F."/>
            <person name="Roger A.J."/>
            <person name="Ruiz-Trillo I."/>
            <person name="Brown M."/>
            <person name="Walker B."/>
            <person name="Young S."/>
            <person name="Zeng Q."/>
            <person name="Gargeya S."/>
            <person name="Fitzgerald M."/>
            <person name="Haas B."/>
            <person name="Abouelleil A."/>
            <person name="Allen A.W."/>
            <person name="Alvarado L."/>
            <person name="Arachchi H.M."/>
            <person name="Berlin A.M."/>
            <person name="Chapman S.B."/>
            <person name="Gainer-Dewar J."/>
            <person name="Goldberg J."/>
            <person name="Griggs A."/>
            <person name="Gujja S."/>
            <person name="Hansen M."/>
            <person name="Howarth C."/>
            <person name="Imamovic A."/>
            <person name="Ireland A."/>
            <person name="Larimer J."/>
            <person name="McCowan C."/>
            <person name="Murphy C."/>
            <person name="Pearson M."/>
            <person name="Poon T.W."/>
            <person name="Priest M."/>
            <person name="Roberts A."/>
            <person name="Saif S."/>
            <person name="Shea T."/>
            <person name="Sisk P."/>
            <person name="Sykes S."/>
            <person name="Wortman J."/>
            <person name="Nusbaum C."/>
            <person name="Birren B."/>
        </authorList>
    </citation>
    <scope>NUCLEOTIDE SEQUENCE [LARGE SCALE GENOMIC DNA]</scope>
    <source>
        <strain evidence="9">ATCC 38817</strain>
    </source>
</reference>
<dbReference type="Proteomes" id="UP000030693">
    <property type="component" value="Unassembled WGS sequence"/>
</dbReference>
<keyword evidence="6" id="KW-0539">Nucleus</keyword>
<dbReference type="PANTHER" id="PTHR14401">
    <property type="entry name" value="CENTROMERE PROTEIN K"/>
    <property type="match status" value="1"/>
</dbReference>
<organism evidence="9">
    <name type="scientific">Fonticula alba</name>
    <name type="common">Slime mold</name>
    <dbReference type="NCBI Taxonomy" id="691883"/>
    <lineage>
        <taxon>Eukaryota</taxon>
        <taxon>Rotosphaerida</taxon>
        <taxon>Fonticulaceae</taxon>
        <taxon>Fonticula</taxon>
    </lineage>
</organism>
<protein>
    <submittedName>
        <fullName evidence="9">Uncharacterized protein</fullName>
    </submittedName>
</protein>
<feature type="region of interest" description="Disordered" evidence="8">
    <location>
        <begin position="310"/>
        <end position="341"/>
    </location>
</feature>
<keyword evidence="5" id="KW-0175">Coiled coil</keyword>
<feature type="region of interest" description="Disordered" evidence="8">
    <location>
        <begin position="435"/>
        <end position="497"/>
    </location>
</feature>
<sequence>MSVISHFLTGFARPGADLREGMLAASSLNSRAAALSERATFLLRKQGIAPFKGDASSDMVSLFDVNDQKDEQAAASWRQFLPPYHFLPPSARQAAELSAGFLPLEESLSAGFSLTGSHNENALLAEDIDSLGAAYEQGAAWVNHARAIQAGLVNDFPPSSIDLTLGINRELQALADTPIGRLAVERDSIERIERAATIRILRSTYHRLEAETASLARLPPVGTTDQPARGADDVDIELSQNERLPRLQQARSLARSRVRARTSAITLQHLRIQLRGHWADLQVYRKEKESLIDLHASIDSHIEALRQESERIEASAHGPESAEHDTEPGAGTESEAGTLRRLDAENRELLGHLTRFIRSYYPPPTAETLANSTVAGIPTARDASLEAVPSLSILLEDLMNRTILHPEDPFISTAGHWPPYVELLLRSGIATTEQANSQTATLSGTASTHGESASSTSVFHRTPASYSQQSADQVAAMASAGAALPAGRPGRPHHPPQETMIRLEDFHL</sequence>
<evidence type="ECO:0000313" key="10">
    <source>
        <dbReference type="Proteomes" id="UP000030693"/>
    </source>
</evidence>
<comment type="subcellular location">
    <subcellularLocation>
        <location evidence="2">Chromosome</location>
        <location evidence="2">Centromere</location>
    </subcellularLocation>
    <subcellularLocation>
        <location evidence="1">Nucleus</location>
    </subcellularLocation>
</comment>
<comment type="similarity">
    <text evidence="3">Belongs to the CENP-K/MCM22 family.</text>
</comment>
<dbReference type="OrthoDB" id="9445768at2759"/>
<keyword evidence="10" id="KW-1185">Reference proteome</keyword>
<evidence type="ECO:0000256" key="6">
    <source>
        <dbReference type="ARBA" id="ARBA00023242"/>
    </source>
</evidence>
<dbReference type="PANTHER" id="PTHR14401:SF6">
    <property type="entry name" value="CENTROMERE PROTEIN K"/>
    <property type="match status" value="1"/>
</dbReference>
<evidence type="ECO:0000256" key="5">
    <source>
        <dbReference type="ARBA" id="ARBA00023054"/>
    </source>
</evidence>
<name>A0A058ZCY0_FONAL</name>
<dbReference type="EMBL" id="KB932202">
    <property type="protein sequence ID" value="KCV71788.1"/>
    <property type="molecule type" value="Genomic_DNA"/>
</dbReference>
<keyword evidence="4" id="KW-0158">Chromosome</keyword>
<feature type="compositionally biased region" description="Polar residues" evidence="8">
    <location>
        <begin position="435"/>
        <end position="459"/>
    </location>
</feature>
<dbReference type="GO" id="GO:0000070">
    <property type="term" value="P:mitotic sister chromatid segregation"/>
    <property type="evidence" value="ECO:0007669"/>
    <property type="project" value="TreeGrafter"/>
</dbReference>
<dbReference type="RefSeq" id="XP_009493366.1">
    <property type="nucleotide sequence ID" value="XM_009495091.1"/>
</dbReference>
<dbReference type="GO" id="GO:0051382">
    <property type="term" value="P:kinetochore assembly"/>
    <property type="evidence" value="ECO:0007669"/>
    <property type="project" value="InterPro"/>
</dbReference>
<evidence type="ECO:0000256" key="1">
    <source>
        <dbReference type="ARBA" id="ARBA00004123"/>
    </source>
</evidence>
<proteinExistence type="inferred from homology"/>
<evidence type="ECO:0000256" key="8">
    <source>
        <dbReference type="SAM" id="MobiDB-lite"/>
    </source>
</evidence>
<evidence type="ECO:0000313" key="9">
    <source>
        <dbReference type="EMBL" id="KCV71788.1"/>
    </source>
</evidence>
<evidence type="ECO:0000256" key="3">
    <source>
        <dbReference type="ARBA" id="ARBA00005795"/>
    </source>
</evidence>
<gene>
    <name evidence="9" type="ORF">H696_01206</name>
</gene>
<feature type="compositionally biased region" description="Basic and acidic residues" evidence="8">
    <location>
        <begin position="310"/>
        <end position="327"/>
    </location>
</feature>
<dbReference type="GO" id="GO:0000775">
    <property type="term" value="C:chromosome, centromeric region"/>
    <property type="evidence" value="ECO:0007669"/>
    <property type="project" value="UniProtKB-SubCell"/>
</dbReference>
<evidence type="ECO:0000256" key="7">
    <source>
        <dbReference type="ARBA" id="ARBA00023328"/>
    </source>
</evidence>
<accession>A0A058ZCY0</accession>
<dbReference type="GO" id="GO:0005634">
    <property type="term" value="C:nucleus"/>
    <property type="evidence" value="ECO:0007669"/>
    <property type="project" value="UniProtKB-SubCell"/>
</dbReference>
<dbReference type="Pfam" id="PF11802">
    <property type="entry name" value="CENP-K"/>
    <property type="match status" value="1"/>
</dbReference>